<sequence>MEREIRKLKPSDDGSNEKWDVIKFGIKKVAEEELGYKRIKKPRITYEMLDKMEERRKYKHINNKDGRRT</sequence>
<evidence type="ECO:0000313" key="1">
    <source>
        <dbReference type="EMBL" id="KAF2894323.1"/>
    </source>
</evidence>
<dbReference type="AlphaFoldDB" id="A0A8K0CV85"/>
<evidence type="ECO:0000313" key="2">
    <source>
        <dbReference type="Proteomes" id="UP000801492"/>
    </source>
</evidence>
<keyword evidence="2" id="KW-1185">Reference proteome</keyword>
<name>A0A8K0CV85_IGNLU</name>
<comment type="caution">
    <text evidence="1">The sequence shown here is derived from an EMBL/GenBank/DDBJ whole genome shotgun (WGS) entry which is preliminary data.</text>
</comment>
<accession>A0A8K0CV85</accession>
<gene>
    <name evidence="1" type="ORF">ILUMI_11850</name>
</gene>
<dbReference type="Proteomes" id="UP000801492">
    <property type="component" value="Unassembled WGS sequence"/>
</dbReference>
<dbReference type="EMBL" id="VTPC01007130">
    <property type="protein sequence ID" value="KAF2894323.1"/>
    <property type="molecule type" value="Genomic_DNA"/>
</dbReference>
<proteinExistence type="predicted"/>
<organism evidence="1 2">
    <name type="scientific">Ignelater luminosus</name>
    <name type="common">Cucubano</name>
    <name type="synonym">Pyrophorus luminosus</name>
    <dbReference type="NCBI Taxonomy" id="2038154"/>
    <lineage>
        <taxon>Eukaryota</taxon>
        <taxon>Metazoa</taxon>
        <taxon>Ecdysozoa</taxon>
        <taxon>Arthropoda</taxon>
        <taxon>Hexapoda</taxon>
        <taxon>Insecta</taxon>
        <taxon>Pterygota</taxon>
        <taxon>Neoptera</taxon>
        <taxon>Endopterygota</taxon>
        <taxon>Coleoptera</taxon>
        <taxon>Polyphaga</taxon>
        <taxon>Elateriformia</taxon>
        <taxon>Elateroidea</taxon>
        <taxon>Elateridae</taxon>
        <taxon>Agrypninae</taxon>
        <taxon>Pyrophorini</taxon>
        <taxon>Ignelater</taxon>
    </lineage>
</organism>
<dbReference type="OrthoDB" id="8196924at2759"/>
<protein>
    <submittedName>
        <fullName evidence="1">Uncharacterized protein</fullName>
    </submittedName>
</protein>
<reference evidence="1" key="1">
    <citation type="submission" date="2019-08" db="EMBL/GenBank/DDBJ databases">
        <title>The genome of the North American firefly Photinus pyralis.</title>
        <authorList>
            <consortium name="Photinus pyralis genome working group"/>
            <person name="Fallon T.R."/>
            <person name="Sander Lower S.E."/>
            <person name="Weng J.-K."/>
        </authorList>
    </citation>
    <scope>NUCLEOTIDE SEQUENCE</scope>
    <source>
        <strain evidence="1">TRF0915ILg1</strain>
        <tissue evidence="1">Whole body</tissue>
    </source>
</reference>